<evidence type="ECO:0000256" key="14">
    <source>
        <dbReference type="SAM" id="MobiDB-lite"/>
    </source>
</evidence>
<evidence type="ECO:0000256" key="13">
    <source>
        <dbReference type="ARBA" id="ARBA00023185"/>
    </source>
</evidence>
<dbReference type="PANTHER" id="PTHR11709:SF71">
    <property type="entry name" value="OXIDOREDUCTASE TPCJ"/>
    <property type="match status" value="1"/>
</dbReference>
<dbReference type="GO" id="GO:0046274">
    <property type="term" value="P:lignin catabolic process"/>
    <property type="evidence" value="ECO:0007669"/>
    <property type="project" value="UniProtKB-KW"/>
</dbReference>
<protein>
    <recommendedName>
        <fullName evidence="6">laccase</fullName>
        <ecNumber evidence="6">1.10.3.2</ecNumber>
    </recommendedName>
</protein>
<dbReference type="Proteomes" id="UP000235786">
    <property type="component" value="Unassembled WGS sequence"/>
</dbReference>
<dbReference type="PROSITE" id="PS00080">
    <property type="entry name" value="MULTICOPPER_OXIDASE2"/>
    <property type="match status" value="1"/>
</dbReference>
<dbReference type="InterPro" id="IPR033138">
    <property type="entry name" value="Cu_oxidase_CS"/>
</dbReference>
<evidence type="ECO:0000256" key="6">
    <source>
        <dbReference type="ARBA" id="ARBA00012297"/>
    </source>
</evidence>
<dbReference type="InterPro" id="IPR011707">
    <property type="entry name" value="Cu-oxidase-like_N"/>
</dbReference>
<feature type="region of interest" description="Disordered" evidence="14">
    <location>
        <begin position="79"/>
        <end position="102"/>
    </location>
</feature>
<evidence type="ECO:0000259" key="17">
    <source>
        <dbReference type="Pfam" id="PF07732"/>
    </source>
</evidence>
<dbReference type="InterPro" id="IPR011706">
    <property type="entry name" value="Cu-oxidase_C"/>
</dbReference>
<dbReference type="GO" id="GO:0005576">
    <property type="term" value="C:extracellular region"/>
    <property type="evidence" value="ECO:0007669"/>
    <property type="project" value="UniProtKB-SubCell"/>
</dbReference>
<dbReference type="FunFam" id="2.60.40.420:FF:000038">
    <property type="entry name" value="Extracellular dihydrogeodin oxidase/laccase"/>
    <property type="match status" value="1"/>
</dbReference>
<sequence>MLNVQSLVIALTALTFFSSIHARVIIITTTFTSTTVVCPTSSYFSSLFSHSNSYSTTSLLITSLQATVPGASLPSSYTTLPTQEVSTPGSTSSPSISKQTLSSSSTHSTLASSSTSAPGYCTNSPSSRQCWGNYSIGTDWYSVVPDTGVTREYWLSVENTTLSPDGYERYTLTFNGTVPGPAIIADWGDNLIVHVTNNLQYNGTSIHWHGLRQLGSSEYDGVPGVTQCPIAPGASMTYRFRATQYGSTWYHSHFSLQYAEGLFGPLILNGPATSNYDEDLGLLFLQDWSHTPIFQLWDQARAGAPPSLDGGLVNGTNNFDCTSSPSPDCVGGGKKFEIVFVPGKRYRIRLINVAIEGHFQFSIDGHSFTVIANDLVPIVPYNASSIVVGEGQRYDIIVEANAEVRDYWLRAGWQSACSTIKNAANITGIVRYDTSSTVDPVTTSDVIISDNCADEPLENLVPYLAMNVGNFSEVTKETLGFVFESYFMWTINTSSLYMNWSDPTTLRVLHGLDVFPTEYNVVSVEKTNPMDEWAVYVIQDKSGIGLSHPIHLHGHDFFILGQAPNSTFSHTTSSLNLLNPPRRDVASLPAGGYLALAFKKDNPGAWIVHCHIAWHASEGLGLEFVESQGEISMLAEDLLGFEETCALWDSYTETEKYSQDDSGV</sequence>
<dbReference type="FunFam" id="2.60.40.420:FF:000021">
    <property type="entry name" value="Extracellular dihydrogeodin oxidase/laccase"/>
    <property type="match status" value="1"/>
</dbReference>
<accession>A0A2J6SAG9</accession>
<dbReference type="SUPFAM" id="SSF49503">
    <property type="entry name" value="Cupredoxins"/>
    <property type="match status" value="3"/>
</dbReference>
<evidence type="ECO:0000313" key="19">
    <source>
        <dbReference type="Proteomes" id="UP000235786"/>
    </source>
</evidence>
<dbReference type="Pfam" id="PF07731">
    <property type="entry name" value="Cu-oxidase_2"/>
    <property type="match status" value="1"/>
</dbReference>
<dbReference type="Pfam" id="PF07732">
    <property type="entry name" value="Cu-oxidase_3"/>
    <property type="match status" value="1"/>
</dbReference>
<dbReference type="EMBL" id="KZ613938">
    <property type="protein sequence ID" value="PMD47763.1"/>
    <property type="molecule type" value="Genomic_DNA"/>
</dbReference>
<evidence type="ECO:0000256" key="9">
    <source>
        <dbReference type="ARBA" id="ARBA00022737"/>
    </source>
</evidence>
<dbReference type="GO" id="GO:0052716">
    <property type="term" value="F:hydroquinone:oxygen oxidoreductase activity"/>
    <property type="evidence" value="ECO:0007669"/>
    <property type="project" value="UniProtKB-EC"/>
</dbReference>
<dbReference type="PANTHER" id="PTHR11709">
    <property type="entry name" value="MULTI-COPPER OXIDASE"/>
    <property type="match status" value="1"/>
</dbReference>
<dbReference type="GO" id="GO:0005507">
    <property type="term" value="F:copper ion binding"/>
    <property type="evidence" value="ECO:0007669"/>
    <property type="project" value="InterPro"/>
</dbReference>
<reference evidence="18 19" key="1">
    <citation type="submission" date="2016-04" db="EMBL/GenBank/DDBJ databases">
        <title>A degradative enzymes factory behind the ericoid mycorrhizal symbiosis.</title>
        <authorList>
            <consortium name="DOE Joint Genome Institute"/>
            <person name="Martino E."/>
            <person name="Morin E."/>
            <person name="Grelet G."/>
            <person name="Kuo A."/>
            <person name="Kohler A."/>
            <person name="Daghino S."/>
            <person name="Barry K."/>
            <person name="Choi C."/>
            <person name="Cichocki N."/>
            <person name="Clum A."/>
            <person name="Copeland A."/>
            <person name="Hainaut M."/>
            <person name="Haridas S."/>
            <person name="Labutti K."/>
            <person name="Lindquist E."/>
            <person name="Lipzen A."/>
            <person name="Khouja H.-R."/>
            <person name="Murat C."/>
            <person name="Ohm R."/>
            <person name="Olson A."/>
            <person name="Spatafora J."/>
            <person name="Veneault-Fourrey C."/>
            <person name="Henrissat B."/>
            <person name="Grigoriev I."/>
            <person name="Martin F."/>
            <person name="Perotto S."/>
        </authorList>
    </citation>
    <scope>NUCLEOTIDE SEQUENCE [LARGE SCALE GENOMIC DNA]</scope>
    <source>
        <strain evidence="18 19">F</strain>
    </source>
</reference>
<proteinExistence type="inferred from homology"/>
<evidence type="ECO:0000256" key="7">
    <source>
        <dbReference type="ARBA" id="ARBA00022525"/>
    </source>
</evidence>
<feature type="domain" description="Plastocyanin-like" evidence="16">
    <location>
        <begin position="511"/>
        <end position="629"/>
    </location>
</feature>
<dbReference type="InterPro" id="IPR002355">
    <property type="entry name" value="Cu_oxidase_Cu_BS"/>
</dbReference>
<dbReference type="InterPro" id="IPR001117">
    <property type="entry name" value="Cu-oxidase_2nd"/>
</dbReference>
<organism evidence="18 19">
    <name type="scientific">Hyaloscypha variabilis (strain UAMH 11265 / GT02V1 / F)</name>
    <name type="common">Meliniomyces variabilis</name>
    <dbReference type="NCBI Taxonomy" id="1149755"/>
    <lineage>
        <taxon>Eukaryota</taxon>
        <taxon>Fungi</taxon>
        <taxon>Dikarya</taxon>
        <taxon>Ascomycota</taxon>
        <taxon>Pezizomycotina</taxon>
        <taxon>Leotiomycetes</taxon>
        <taxon>Helotiales</taxon>
        <taxon>Hyaloscyphaceae</taxon>
        <taxon>Hyaloscypha</taxon>
        <taxon>Hyaloscypha variabilis</taxon>
    </lineage>
</organism>
<keyword evidence="12" id="KW-0325">Glycoprotein</keyword>
<evidence type="ECO:0000259" key="15">
    <source>
        <dbReference type="Pfam" id="PF00394"/>
    </source>
</evidence>
<evidence type="ECO:0000256" key="10">
    <source>
        <dbReference type="ARBA" id="ARBA00023002"/>
    </source>
</evidence>
<dbReference type="CDD" id="cd13880">
    <property type="entry name" value="CuRO_2_MaLCC_like"/>
    <property type="match status" value="1"/>
</dbReference>
<feature type="compositionally biased region" description="Low complexity" evidence="14">
    <location>
        <begin position="86"/>
        <end position="102"/>
    </location>
</feature>
<evidence type="ECO:0000256" key="1">
    <source>
        <dbReference type="ARBA" id="ARBA00000349"/>
    </source>
</evidence>
<dbReference type="PROSITE" id="PS00079">
    <property type="entry name" value="MULTICOPPER_OXIDASE1"/>
    <property type="match status" value="1"/>
</dbReference>
<evidence type="ECO:0000256" key="2">
    <source>
        <dbReference type="ARBA" id="ARBA00001935"/>
    </source>
</evidence>
<dbReference type="EC" id="1.10.3.2" evidence="6"/>
<keyword evidence="13" id="KW-0439">Lignin degradation</keyword>
<dbReference type="InterPro" id="IPR045087">
    <property type="entry name" value="Cu-oxidase_fam"/>
</dbReference>
<comment type="cofactor">
    <cofactor evidence="2">
        <name>Cu cation</name>
        <dbReference type="ChEBI" id="CHEBI:23378"/>
    </cofactor>
</comment>
<name>A0A2J6SAG9_HYAVF</name>
<dbReference type="Gene3D" id="2.60.40.420">
    <property type="entry name" value="Cupredoxins - blue copper proteins"/>
    <property type="match status" value="3"/>
</dbReference>
<evidence type="ECO:0000256" key="4">
    <source>
        <dbReference type="ARBA" id="ARBA00004613"/>
    </source>
</evidence>
<feature type="domain" description="Plastocyanin-like" evidence="15">
    <location>
        <begin position="282"/>
        <end position="434"/>
    </location>
</feature>
<dbReference type="InterPro" id="IPR008972">
    <property type="entry name" value="Cupredoxin"/>
</dbReference>
<evidence type="ECO:0000259" key="16">
    <source>
        <dbReference type="Pfam" id="PF07731"/>
    </source>
</evidence>
<evidence type="ECO:0000313" key="18">
    <source>
        <dbReference type="EMBL" id="PMD47763.1"/>
    </source>
</evidence>
<comment type="similarity">
    <text evidence="5">Belongs to the multicopper oxidase family.</text>
</comment>
<evidence type="ECO:0000256" key="12">
    <source>
        <dbReference type="ARBA" id="ARBA00023180"/>
    </source>
</evidence>
<evidence type="ECO:0000256" key="3">
    <source>
        <dbReference type="ARBA" id="ARBA00002075"/>
    </source>
</evidence>
<keyword evidence="7" id="KW-0964">Secreted</keyword>
<dbReference type="AlphaFoldDB" id="A0A2J6SAG9"/>
<feature type="domain" description="Plastocyanin-like" evidence="17">
    <location>
        <begin position="157"/>
        <end position="271"/>
    </location>
</feature>
<keyword evidence="9" id="KW-0677">Repeat</keyword>
<dbReference type="OrthoDB" id="2121828at2759"/>
<dbReference type="CDD" id="cd13901">
    <property type="entry name" value="CuRO_3_MaLCC_like"/>
    <property type="match status" value="1"/>
</dbReference>
<comment type="catalytic activity">
    <reaction evidence="1">
        <text>4 hydroquinone + O2 = 4 benzosemiquinone + 2 H2O</text>
        <dbReference type="Rhea" id="RHEA:11276"/>
        <dbReference type="ChEBI" id="CHEBI:15377"/>
        <dbReference type="ChEBI" id="CHEBI:15379"/>
        <dbReference type="ChEBI" id="CHEBI:17594"/>
        <dbReference type="ChEBI" id="CHEBI:17977"/>
        <dbReference type="EC" id="1.10.3.2"/>
    </reaction>
</comment>
<keyword evidence="19" id="KW-1185">Reference proteome</keyword>
<dbReference type="Pfam" id="PF00394">
    <property type="entry name" value="Cu-oxidase"/>
    <property type="match status" value="1"/>
</dbReference>
<evidence type="ECO:0000256" key="11">
    <source>
        <dbReference type="ARBA" id="ARBA00023008"/>
    </source>
</evidence>
<dbReference type="STRING" id="1149755.A0A2J6SAG9"/>
<keyword evidence="8" id="KW-0479">Metal-binding</keyword>
<keyword evidence="11" id="KW-0186">Copper</keyword>
<comment type="function">
    <text evidence="3">Lignin degradation and detoxification of lignin-derived products.</text>
</comment>
<evidence type="ECO:0000256" key="8">
    <source>
        <dbReference type="ARBA" id="ARBA00022723"/>
    </source>
</evidence>
<comment type="subcellular location">
    <subcellularLocation>
        <location evidence="4">Secreted</location>
    </subcellularLocation>
</comment>
<evidence type="ECO:0000256" key="5">
    <source>
        <dbReference type="ARBA" id="ARBA00010609"/>
    </source>
</evidence>
<gene>
    <name evidence="18" type="ORF">L207DRAFT_479052</name>
</gene>
<keyword evidence="10" id="KW-0560">Oxidoreductase</keyword>
<dbReference type="CDD" id="cd13854">
    <property type="entry name" value="CuRO_1_MaLCC_like"/>
    <property type="match status" value="1"/>
</dbReference>